<dbReference type="SFLD" id="SFLDG01014">
    <property type="entry name" value="Terpene_Cyclase_Like_1_N-term"/>
    <property type="match status" value="1"/>
</dbReference>
<keyword evidence="2" id="KW-0479">Metal-binding</keyword>
<dbReference type="Pfam" id="PF03936">
    <property type="entry name" value="Terpene_synth_C"/>
    <property type="match status" value="1"/>
</dbReference>
<dbReference type="AlphaFoldDB" id="A0A199V4Z1"/>
<dbReference type="SFLD" id="SFLDG01605">
    <property type="entry name" value="Terpene_Cyclase_Like_1_N-term"/>
    <property type="match status" value="1"/>
</dbReference>
<evidence type="ECO:0000313" key="7">
    <source>
        <dbReference type="Proteomes" id="UP000092600"/>
    </source>
</evidence>
<evidence type="ECO:0000259" key="5">
    <source>
        <dbReference type="Pfam" id="PF03936"/>
    </source>
</evidence>
<protein>
    <submittedName>
        <fullName evidence="6">Bifunctional levopimaradiene synthase, chloroplastic</fullName>
    </submittedName>
</protein>
<evidence type="ECO:0000256" key="2">
    <source>
        <dbReference type="ARBA" id="ARBA00022723"/>
    </source>
</evidence>
<dbReference type="Gene3D" id="1.50.10.130">
    <property type="entry name" value="Terpene synthase, N-terminal domain"/>
    <property type="match status" value="1"/>
</dbReference>
<comment type="cofactor">
    <cofactor evidence="1">
        <name>Mg(2+)</name>
        <dbReference type="ChEBI" id="CHEBI:18420"/>
    </cofactor>
</comment>
<dbReference type="GO" id="GO:0010333">
    <property type="term" value="F:terpene synthase activity"/>
    <property type="evidence" value="ECO:0007669"/>
    <property type="project" value="InterPro"/>
</dbReference>
<dbReference type="SUPFAM" id="SSF48576">
    <property type="entry name" value="Terpenoid synthases"/>
    <property type="match status" value="1"/>
</dbReference>
<dbReference type="GO" id="GO:0009686">
    <property type="term" value="P:gibberellin biosynthetic process"/>
    <property type="evidence" value="ECO:0007669"/>
    <property type="project" value="TreeGrafter"/>
</dbReference>
<dbReference type="Gene3D" id="1.10.600.10">
    <property type="entry name" value="Farnesyl Diphosphate Synthase"/>
    <property type="match status" value="1"/>
</dbReference>
<organism evidence="6 7">
    <name type="scientific">Ananas comosus</name>
    <name type="common">Pineapple</name>
    <name type="synonym">Ananas ananas</name>
    <dbReference type="NCBI Taxonomy" id="4615"/>
    <lineage>
        <taxon>Eukaryota</taxon>
        <taxon>Viridiplantae</taxon>
        <taxon>Streptophyta</taxon>
        <taxon>Embryophyta</taxon>
        <taxon>Tracheophyta</taxon>
        <taxon>Spermatophyta</taxon>
        <taxon>Magnoliopsida</taxon>
        <taxon>Liliopsida</taxon>
        <taxon>Poales</taxon>
        <taxon>Bromeliaceae</taxon>
        <taxon>Bromelioideae</taxon>
        <taxon>Ananas</taxon>
    </lineage>
</organism>
<dbReference type="Proteomes" id="UP000092600">
    <property type="component" value="Unassembled WGS sequence"/>
</dbReference>
<dbReference type="InterPro" id="IPR008930">
    <property type="entry name" value="Terpenoid_cyclase/PrenylTrfase"/>
</dbReference>
<dbReference type="Pfam" id="PF01397">
    <property type="entry name" value="Terpene_synth"/>
    <property type="match status" value="1"/>
</dbReference>
<name>A0A199V4Z1_ANACO</name>
<dbReference type="PANTHER" id="PTHR31739:SF4">
    <property type="entry name" value="ENT-COPALYL DIPHOSPHATE SYNTHASE, CHLOROPLASTIC"/>
    <property type="match status" value="1"/>
</dbReference>
<gene>
    <name evidence="6" type="ORF">ACMD2_20071</name>
</gene>
<feature type="domain" description="Terpene synthase metal-binding" evidence="5">
    <location>
        <begin position="529"/>
        <end position="747"/>
    </location>
</feature>
<dbReference type="InterPro" id="IPR001906">
    <property type="entry name" value="Terpene_synth_N"/>
</dbReference>
<dbReference type="InterPro" id="IPR008949">
    <property type="entry name" value="Isoprenoid_synthase_dom_sf"/>
</dbReference>
<evidence type="ECO:0000256" key="3">
    <source>
        <dbReference type="ARBA" id="ARBA00022842"/>
    </source>
</evidence>
<dbReference type="FunFam" id="1.50.10.130:FF:000002">
    <property type="entry name" value="Ent-copalyl diphosphate synthase, chloroplastic"/>
    <property type="match status" value="1"/>
</dbReference>
<evidence type="ECO:0000256" key="1">
    <source>
        <dbReference type="ARBA" id="ARBA00001946"/>
    </source>
</evidence>
<dbReference type="GO" id="GO:0009507">
    <property type="term" value="C:chloroplast"/>
    <property type="evidence" value="ECO:0007669"/>
    <property type="project" value="TreeGrafter"/>
</dbReference>
<evidence type="ECO:0000313" key="6">
    <source>
        <dbReference type="EMBL" id="OAY71961.1"/>
    </source>
</evidence>
<dbReference type="Gene3D" id="1.50.10.160">
    <property type="match status" value="1"/>
</dbReference>
<sequence>MESLACNLLPSRLGFSLVRSGVDGPHARLSLMRFRSPSSFKVKQLSWSKPWSALTHDLGTWSPQATGASQEDTQEESDQRIEQLVGEIKEKFRAMNDGETSPSAYDTAWVARVPSVDGGADKPHFPMLVNTLACVLALETWKIGQDQIEKGLQYLRDNVKFLDEQSSSLITCGFELVFPAMLNEAKMLGLDLPYNLPCLQDIVKFAEKKIKRIPLDVMHSVHTTMLYNLEALQEVVQWERILKLQSRDGSFLSSPASTAVAYMKTGDKKCLEFLTFVVNRFGDNAPCQYPIDLLERIWAIDTIQRLGIDHHFRKEIYDTLDYVYRNAGKQGVSWGRDNPVPDIDDTCMALRLMRLQGFPVSSDVLEYFKDDDGTLICFPGQTHRGVSDMFNLYRYSQVAFPGEKILKEAKAFAEEYLKNCVENNEVNDKWSLKKALDKEVDHALKVPWRMSFERLEAREYIDQYGELDVWIAKTIYWMYNVNDPKYMELAKLDYNKLQTLYKAEIDSILKWWNSCSFDDPLVGNACPRETHFAIAATLYEPEFSHSRVAYTKCNCIENTLRDLFESHESVEELKVMCLAVEKWDPSMVRSLPSIVKATFMGMYDTTNELSAQISNAQRKEMFPYLHDLRVKQIKHYMKKRETSGEPYIGSLEEYIDQNIADLGVAIRVLPAMFLIGECVQYYALRCLDEKSTIQDHLSSYLTIFVDLQTHKVNQGEGRSDAVTIYMEEEDCSKEEALRSLNAIMENTFDELVHDYLKPSLVPRGCRRLMFEHARIVQYLHSDEYKAIDSDMERMFTPVQ</sequence>
<dbReference type="GO" id="GO:0000287">
    <property type="term" value="F:magnesium ion binding"/>
    <property type="evidence" value="ECO:0007669"/>
    <property type="project" value="InterPro"/>
</dbReference>
<proteinExistence type="predicted"/>
<evidence type="ECO:0000259" key="4">
    <source>
        <dbReference type="Pfam" id="PF01397"/>
    </source>
</evidence>
<dbReference type="SUPFAM" id="SSF48239">
    <property type="entry name" value="Terpenoid cyclases/Protein prenyltransferases"/>
    <property type="match status" value="1"/>
</dbReference>
<dbReference type="InterPro" id="IPR036965">
    <property type="entry name" value="Terpene_synth_N_sf"/>
</dbReference>
<dbReference type="EMBL" id="LSRQ01003290">
    <property type="protein sequence ID" value="OAY71961.1"/>
    <property type="molecule type" value="Genomic_DNA"/>
</dbReference>
<keyword evidence="3" id="KW-0460">Magnesium</keyword>
<dbReference type="InterPro" id="IPR050148">
    <property type="entry name" value="Terpene_synthase-like"/>
</dbReference>
<reference evidence="6 7" key="1">
    <citation type="journal article" date="2016" name="DNA Res.">
        <title>The draft genome of MD-2 pineapple using hybrid error correction of long reads.</title>
        <authorList>
            <person name="Redwan R.M."/>
            <person name="Saidin A."/>
            <person name="Kumar S.V."/>
        </authorList>
    </citation>
    <scope>NUCLEOTIDE SEQUENCE [LARGE SCALE GENOMIC DNA]</scope>
    <source>
        <strain evidence="7">cv. MD2</strain>
        <tissue evidence="6">Leaf</tissue>
    </source>
</reference>
<dbReference type="InterPro" id="IPR005630">
    <property type="entry name" value="Terpene_synthase_metal-bd"/>
</dbReference>
<accession>A0A199V4Z1</accession>
<feature type="domain" description="Terpene synthase N-terminal" evidence="4">
    <location>
        <begin position="237"/>
        <end position="444"/>
    </location>
</feature>
<dbReference type="PANTHER" id="PTHR31739">
    <property type="entry name" value="ENT-COPALYL DIPHOSPHATE SYNTHASE, CHLOROPLASTIC"/>
    <property type="match status" value="1"/>
</dbReference>
<comment type="caution">
    <text evidence="6">The sequence shown here is derived from an EMBL/GenBank/DDBJ whole genome shotgun (WGS) entry which is preliminary data.</text>
</comment>
<dbReference type="STRING" id="4615.A0A199V4Z1"/>